<reference evidence="1" key="1">
    <citation type="submission" date="2014-09" db="EMBL/GenBank/DDBJ databases">
        <authorList>
            <person name="Magalhaes I.L.F."/>
            <person name="Oliveira U."/>
            <person name="Santos F.R."/>
            <person name="Vidigal T.H.D.A."/>
            <person name="Brescovit A.D."/>
            <person name="Santos A.J."/>
        </authorList>
    </citation>
    <scope>NUCLEOTIDE SEQUENCE</scope>
    <source>
        <tissue evidence="1">Shoot tissue taken approximately 20 cm above the soil surface</tissue>
    </source>
</reference>
<accession>A0A0A8Y186</accession>
<evidence type="ECO:0000313" key="1">
    <source>
        <dbReference type="EMBL" id="JAD18780.1"/>
    </source>
</evidence>
<protein>
    <submittedName>
        <fullName evidence="1">Uncharacterized protein</fullName>
    </submittedName>
</protein>
<sequence length="12" mass="1424">MIYLCVPKIQCL</sequence>
<name>A0A0A8Y186_ARUDO</name>
<reference evidence="1" key="2">
    <citation type="journal article" date="2015" name="Data Brief">
        <title>Shoot transcriptome of the giant reed, Arundo donax.</title>
        <authorList>
            <person name="Barrero R.A."/>
            <person name="Guerrero F.D."/>
            <person name="Moolhuijzen P."/>
            <person name="Goolsby J.A."/>
            <person name="Tidwell J."/>
            <person name="Bellgard S.E."/>
            <person name="Bellgard M.I."/>
        </authorList>
    </citation>
    <scope>NUCLEOTIDE SEQUENCE</scope>
    <source>
        <tissue evidence="1">Shoot tissue taken approximately 20 cm above the soil surface</tissue>
    </source>
</reference>
<dbReference type="EMBL" id="GBRH01279115">
    <property type="protein sequence ID" value="JAD18780.1"/>
    <property type="molecule type" value="Transcribed_RNA"/>
</dbReference>
<proteinExistence type="predicted"/>
<organism evidence="1">
    <name type="scientific">Arundo donax</name>
    <name type="common">Giant reed</name>
    <name type="synonym">Donax arundinaceus</name>
    <dbReference type="NCBI Taxonomy" id="35708"/>
    <lineage>
        <taxon>Eukaryota</taxon>
        <taxon>Viridiplantae</taxon>
        <taxon>Streptophyta</taxon>
        <taxon>Embryophyta</taxon>
        <taxon>Tracheophyta</taxon>
        <taxon>Spermatophyta</taxon>
        <taxon>Magnoliopsida</taxon>
        <taxon>Liliopsida</taxon>
        <taxon>Poales</taxon>
        <taxon>Poaceae</taxon>
        <taxon>PACMAD clade</taxon>
        <taxon>Arundinoideae</taxon>
        <taxon>Arundineae</taxon>
        <taxon>Arundo</taxon>
    </lineage>
</organism>